<accession>A0AAV7RGH0</accession>
<reference evidence="2" key="1">
    <citation type="journal article" date="2022" name="bioRxiv">
        <title>Sequencing and chromosome-scale assembly of the giantPleurodeles waltlgenome.</title>
        <authorList>
            <person name="Brown T."/>
            <person name="Elewa A."/>
            <person name="Iarovenko S."/>
            <person name="Subramanian E."/>
            <person name="Araus A.J."/>
            <person name="Petzold A."/>
            <person name="Susuki M."/>
            <person name="Suzuki K.-i.T."/>
            <person name="Hayashi T."/>
            <person name="Toyoda A."/>
            <person name="Oliveira C."/>
            <person name="Osipova E."/>
            <person name="Leigh N.D."/>
            <person name="Simon A."/>
            <person name="Yun M.H."/>
        </authorList>
    </citation>
    <scope>NUCLEOTIDE SEQUENCE</scope>
    <source>
        <strain evidence="2">20211129_DDA</strain>
        <tissue evidence="2">Liver</tissue>
    </source>
</reference>
<keyword evidence="3" id="KW-1185">Reference proteome</keyword>
<evidence type="ECO:0000313" key="3">
    <source>
        <dbReference type="Proteomes" id="UP001066276"/>
    </source>
</evidence>
<gene>
    <name evidence="2" type="ORF">NDU88_003897</name>
</gene>
<feature type="region of interest" description="Disordered" evidence="1">
    <location>
        <begin position="1"/>
        <end position="62"/>
    </location>
</feature>
<protein>
    <submittedName>
        <fullName evidence="2">Uncharacterized protein</fullName>
    </submittedName>
</protein>
<proteinExistence type="predicted"/>
<feature type="compositionally biased region" description="Basic and acidic residues" evidence="1">
    <location>
        <begin position="49"/>
        <end position="62"/>
    </location>
</feature>
<evidence type="ECO:0000256" key="1">
    <source>
        <dbReference type="SAM" id="MobiDB-lite"/>
    </source>
</evidence>
<dbReference type="EMBL" id="JANPWB010000009">
    <property type="protein sequence ID" value="KAJ1151110.1"/>
    <property type="molecule type" value="Genomic_DNA"/>
</dbReference>
<name>A0AAV7RGH0_PLEWA</name>
<organism evidence="2 3">
    <name type="scientific">Pleurodeles waltl</name>
    <name type="common">Iberian ribbed newt</name>
    <dbReference type="NCBI Taxonomy" id="8319"/>
    <lineage>
        <taxon>Eukaryota</taxon>
        <taxon>Metazoa</taxon>
        <taxon>Chordata</taxon>
        <taxon>Craniata</taxon>
        <taxon>Vertebrata</taxon>
        <taxon>Euteleostomi</taxon>
        <taxon>Amphibia</taxon>
        <taxon>Batrachia</taxon>
        <taxon>Caudata</taxon>
        <taxon>Salamandroidea</taxon>
        <taxon>Salamandridae</taxon>
        <taxon>Pleurodelinae</taxon>
        <taxon>Pleurodeles</taxon>
    </lineage>
</organism>
<dbReference type="Proteomes" id="UP001066276">
    <property type="component" value="Chromosome 5"/>
</dbReference>
<comment type="caution">
    <text evidence="2">The sequence shown here is derived from an EMBL/GenBank/DDBJ whole genome shotgun (WGS) entry which is preliminary data.</text>
</comment>
<evidence type="ECO:0000313" key="2">
    <source>
        <dbReference type="EMBL" id="KAJ1151110.1"/>
    </source>
</evidence>
<sequence>MSPRPQPSVACVAASASAARPQRGKERRPQAQCGLRRSQSLEEIGGTDRAAEGRIGGRDARECRRSGLDCRSLVTQWVSPRAGLRWRAGLRPPSSPEGPGVPT</sequence>
<dbReference type="AlphaFoldDB" id="A0AAV7RGH0"/>
<feature type="compositionally biased region" description="Low complexity" evidence="1">
    <location>
        <begin position="8"/>
        <end position="19"/>
    </location>
</feature>